<evidence type="ECO:0000313" key="2">
    <source>
        <dbReference type="EMBL" id="KKL89700.1"/>
    </source>
</evidence>
<sequence>MGIFPKQIDFFEVLERAAENVIKATVALQDLFEDYTDIEAKVKAVYEIEQEGDILTHEIIRKLNQTFITPIDREDIQALATNIDDIVDFIWGGVDKMTVFRIETPTKDVLQLASD</sequence>
<dbReference type="InterPro" id="IPR038078">
    <property type="entry name" value="PhoU-like_sf"/>
</dbReference>
<dbReference type="EMBL" id="LAZR01020215">
    <property type="protein sequence ID" value="KKL89700.1"/>
    <property type="molecule type" value="Genomic_DNA"/>
</dbReference>
<evidence type="ECO:0008006" key="3">
    <source>
        <dbReference type="Google" id="ProtNLM"/>
    </source>
</evidence>
<dbReference type="InterPro" id="IPR052912">
    <property type="entry name" value="UPF0111_domain"/>
</dbReference>
<dbReference type="Pfam" id="PF01865">
    <property type="entry name" value="PhoU_div"/>
    <property type="match status" value="1"/>
</dbReference>
<dbReference type="Gene3D" id="1.20.58.220">
    <property type="entry name" value="Phosphate transport system protein phou homolog 2, domain 2"/>
    <property type="match status" value="1"/>
</dbReference>
<dbReference type="AlphaFoldDB" id="A0A0F9I7A1"/>
<gene>
    <name evidence="2" type="ORF">LCGC14_1912100</name>
</gene>
<feature type="non-terminal residue" evidence="2">
    <location>
        <position position="115"/>
    </location>
</feature>
<organism evidence="2">
    <name type="scientific">marine sediment metagenome</name>
    <dbReference type="NCBI Taxonomy" id="412755"/>
    <lineage>
        <taxon>unclassified sequences</taxon>
        <taxon>metagenomes</taxon>
        <taxon>ecological metagenomes</taxon>
    </lineage>
</organism>
<dbReference type="InterPro" id="IPR018445">
    <property type="entry name" value="Put_Phosphate_transp_reg"/>
</dbReference>
<comment type="caution">
    <text evidence="2">The sequence shown here is derived from an EMBL/GenBank/DDBJ whole genome shotgun (WGS) entry which is preliminary data.</text>
</comment>
<accession>A0A0F9I7A1</accession>
<comment type="similarity">
    <text evidence="1">Belongs to the UPF0111 family.</text>
</comment>
<reference evidence="2" key="1">
    <citation type="journal article" date="2015" name="Nature">
        <title>Complex archaea that bridge the gap between prokaryotes and eukaryotes.</title>
        <authorList>
            <person name="Spang A."/>
            <person name="Saw J.H."/>
            <person name="Jorgensen S.L."/>
            <person name="Zaremba-Niedzwiedzka K."/>
            <person name="Martijn J."/>
            <person name="Lind A.E."/>
            <person name="van Eijk R."/>
            <person name="Schleper C."/>
            <person name="Guy L."/>
            <person name="Ettema T.J."/>
        </authorList>
    </citation>
    <scope>NUCLEOTIDE SEQUENCE</scope>
</reference>
<evidence type="ECO:0000256" key="1">
    <source>
        <dbReference type="ARBA" id="ARBA00008591"/>
    </source>
</evidence>
<dbReference type="PANTHER" id="PTHR37298">
    <property type="entry name" value="UPF0111 PROTEIN YKAA"/>
    <property type="match status" value="1"/>
</dbReference>
<dbReference type="PANTHER" id="PTHR37298:SF1">
    <property type="entry name" value="UPF0111 PROTEIN YKAA"/>
    <property type="match status" value="1"/>
</dbReference>
<name>A0A0F9I7A1_9ZZZZ</name>
<protein>
    <recommendedName>
        <fullName evidence="3">DUF47 domain-containing protein</fullName>
    </recommendedName>
</protein>
<proteinExistence type="inferred from homology"/>